<accession>A0ABN3VX58</accession>
<evidence type="ECO:0000313" key="2">
    <source>
        <dbReference type="Proteomes" id="UP001500831"/>
    </source>
</evidence>
<comment type="caution">
    <text evidence="1">The sequence shown here is derived from an EMBL/GenBank/DDBJ whole genome shotgun (WGS) entry which is preliminary data.</text>
</comment>
<reference evidence="1 2" key="1">
    <citation type="journal article" date="2019" name="Int. J. Syst. Evol. Microbiol.">
        <title>The Global Catalogue of Microorganisms (GCM) 10K type strain sequencing project: providing services to taxonomists for standard genome sequencing and annotation.</title>
        <authorList>
            <consortium name="The Broad Institute Genomics Platform"/>
            <consortium name="The Broad Institute Genome Sequencing Center for Infectious Disease"/>
            <person name="Wu L."/>
            <person name="Ma J."/>
        </authorList>
    </citation>
    <scope>NUCLEOTIDE SEQUENCE [LARGE SCALE GENOMIC DNA]</scope>
    <source>
        <strain evidence="1 2">JCM 6242</strain>
    </source>
</reference>
<dbReference type="EMBL" id="BAAAVI010000018">
    <property type="protein sequence ID" value="GAA2870114.1"/>
    <property type="molecule type" value="Genomic_DNA"/>
</dbReference>
<protein>
    <recommendedName>
        <fullName evidence="3">GNAT family N-acetyltransferase</fullName>
    </recommendedName>
</protein>
<dbReference type="RefSeq" id="WP_344971666.1">
    <property type="nucleotide sequence ID" value="NZ_BAAAVI010000018.1"/>
</dbReference>
<dbReference type="Pfam" id="PF13444">
    <property type="entry name" value="Acetyltransf_5"/>
    <property type="match status" value="1"/>
</dbReference>
<sequence>MRSALTPIGGNEIELRIRKQPALGRAEAWLTEIHEFRGKVMYDNGRRPYFCDDVGRYVDADEVDFGSWHMTAHLWSEDRISACVRLVPPELTTLFHTRRHLGAERYDEVLRMAGAVGGPVLEVSRLVVSRRVRGDELADKVMAAVVAVGRAMGAGLLIAQAATESGWHGRLGWVDHPETDRYVPLYSDTVRVVSYRIEGGTPEYEQAVTDLCEGLSGVLRREVDAHILHL</sequence>
<dbReference type="Proteomes" id="UP001500831">
    <property type="component" value="Unassembled WGS sequence"/>
</dbReference>
<organism evidence="1 2">
    <name type="scientific">Streptosporangium fragile</name>
    <dbReference type="NCBI Taxonomy" id="46186"/>
    <lineage>
        <taxon>Bacteria</taxon>
        <taxon>Bacillati</taxon>
        <taxon>Actinomycetota</taxon>
        <taxon>Actinomycetes</taxon>
        <taxon>Streptosporangiales</taxon>
        <taxon>Streptosporangiaceae</taxon>
        <taxon>Streptosporangium</taxon>
    </lineage>
</organism>
<name>A0ABN3VX58_9ACTN</name>
<evidence type="ECO:0000313" key="1">
    <source>
        <dbReference type="EMBL" id="GAA2870114.1"/>
    </source>
</evidence>
<dbReference type="SUPFAM" id="SSF55729">
    <property type="entry name" value="Acyl-CoA N-acyltransferases (Nat)"/>
    <property type="match status" value="1"/>
</dbReference>
<dbReference type="InterPro" id="IPR016181">
    <property type="entry name" value="Acyl_CoA_acyltransferase"/>
</dbReference>
<evidence type="ECO:0008006" key="3">
    <source>
        <dbReference type="Google" id="ProtNLM"/>
    </source>
</evidence>
<proteinExistence type="predicted"/>
<dbReference type="Gene3D" id="3.40.630.30">
    <property type="match status" value="1"/>
</dbReference>
<keyword evidence="2" id="KW-1185">Reference proteome</keyword>
<gene>
    <name evidence="1" type="ORF">GCM10010517_30250</name>
</gene>